<evidence type="ECO:0000313" key="2">
    <source>
        <dbReference type="EMBL" id="OOS22670.1"/>
    </source>
</evidence>
<evidence type="ECO:0000256" key="1">
    <source>
        <dbReference type="SAM" id="Phobius"/>
    </source>
</evidence>
<keyword evidence="1" id="KW-0472">Membrane</keyword>
<evidence type="ECO:0000313" key="3">
    <source>
        <dbReference type="Proteomes" id="UP000191094"/>
    </source>
</evidence>
<comment type="caution">
    <text evidence="2">The sequence shown here is derived from an EMBL/GenBank/DDBJ whole genome shotgun (WGS) entry which is preliminary data.</text>
</comment>
<feature type="transmembrane region" description="Helical" evidence="1">
    <location>
        <begin position="90"/>
        <end position="108"/>
    </location>
</feature>
<keyword evidence="1" id="KW-0812">Transmembrane</keyword>
<accession>A0A1T0CK04</accession>
<organism evidence="2 3">
    <name type="scientific">Lwoffella lincolnii</name>
    <dbReference type="NCBI Taxonomy" id="90241"/>
    <lineage>
        <taxon>Bacteria</taxon>
        <taxon>Pseudomonadati</taxon>
        <taxon>Pseudomonadota</taxon>
        <taxon>Gammaproteobacteria</taxon>
        <taxon>Moraxellales</taxon>
        <taxon>Moraxellaceae</taxon>
        <taxon>Lwoffella</taxon>
    </lineage>
</organism>
<feature type="transmembrane region" description="Helical" evidence="1">
    <location>
        <begin position="53"/>
        <end position="78"/>
    </location>
</feature>
<feature type="transmembrane region" description="Helical" evidence="1">
    <location>
        <begin position="21"/>
        <end position="41"/>
    </location>
</feature>
<keyword evidence="3" id="KW-1185">Reference proteome</keyword>
<name>A0A1T0CK04_9GAMM</name>
<sequence length="111" mass="12227">MNTEPHNIRSSTQTKVSVIPKGYTIGLAILAVLLSTVGYGFRLAFGEPWQQVVTHAVIIIPTFVLGFPLLMWLGAKVFTRITGNDVHHRNAITLGLLLSCVTMLWLMGTYS</sequence>
<dbReference type="STRING" id="90241.B0682_00060"/>
<dbReference type="Proteomes" id="UP000191094">
    <property type="component" value="Unassembled WGS sequence"/>
</dbReference>
<reference evidence="2 3" key="1">
    <citation type="submission" date="2017-02" db="EMBL/GenBank/DDBJ databases">
        <title>Draft genome sequence of Moraxella lincolnii CCUG 9405T type strain.</title>
        <authorList>
            <person name="Salva-Serra F."/>
            <person name="Engstrom-Jakobsson H."/>
            <person name="Thorell K."/>
            <person name="Jaen-Luchoro D."/>
            <person name="Gonzales-Siles L."/>
            <person name="Karlsson R."/>
            <person name="Yazdan S."/>
            <person name="Boulund F."/>
            <person name="Johnning A."/>
            <person name="Engstrand L."/>
            <person name="Kristiansson E."/>
            <person name="Moore E."/>
        </authorList>
    </citation>
    <scope>NUCLEOTIDE SEQUENCE [LARGE SCALE GENOMIC DNA]</scope>
    <source>
        <strain evidence="2 3">CCUG 9405</strain>
    </source>
</reference>
<keyword evidence="1" id="KW-1133">Transmembrane helix</keyword>
<gene>
    <name evidence="2" type="ORF">B0682_00060</name>
</gene>
<proteinExistence type="predicted"/>
<dbReference type="AlphaFoldDB" id="A0A1T0CK04"/>
<dbReference type="EMBL" id="MUYT01000001">
    <property type="protein sequence ID" value="OOS22670.1"/>
    <property type="molecule type" value="Genomic_DNA"/>
</dbReference>
<protein>
    <submittedName>
        <fullName evidence="2">Uncharacterized protein</fullName>
    </submittedName>
</protein>